<evidence type="ECO:0000256" key="6">
    <source>
        <dbReference type="SAM" id="Phobius"/>
    </source>
</evidence>
<evidence type="ECO:0008006" key="9">
    <source>
        <dbReference type="Google" id="ProtNLM"/>
    </source>
</evidence>
<dbReference type="InterPro" id="IPR036396">
    <property type="entry name" value="Cyt_P450_sf"/>
</dbReference>
<keyword evidence="6" id="KW-1133">Transmembrane helix</keyword>
<evidence type="ECO:0000256" key="3">
    <source>
        <dbReference type="ARBA" id="ARBA00023004"/>
    </source>
</evidence>
<sequence>MWSLAVTFRESYLYFVSFVFLLVFSFYSFTFSSTLFLLYIAIHGLLEWFLRVYTVRLRLPPGPFPLPFVGNLIEIWPNRSDRETLREISDVYGPIFTVFLPGPVVVVCEQTKMNRLVTDRRRVRASPEDGPKLLRAPFALSLHERRRRIHVDKWTCQNPTFTRFMKNGRGPQCRRLQRQADVLIDDICYLMRKTRQETIDFDLAKHMKKAAISMVVDLVLGRDLRFDKSVLFARLEYCGYLKDEELLVELATSDNLFTQCSSPQRVAAENYVKSRELLGEEIKKDIEKVRLNVKNENPAESFVEKYAMLNFEPEAGCEGQMYRFAEGQSDTLNAICLDVLEQTIRPLAAIIDNSMKWYQANAHVQARLYDELIDNRGKPTRDYYDRDLLRRFTHEFMRQFSEDEWHNVTVVEEEELFFDGFVFPVGTTVVNCCPKKAPNMGLEVNNAPLPVYRCMCDAIVWRVLAHLYTNLVDNFIVTDCTDAMNPESSIPLCTVQYRPKKEVRVRMLSDDPTPWEVGSIAVGEKVRVSRQPMIFGEPLPMASLRPPIGGRRSPSPNRVERTKSSVSALFNFIKRNNQGDSSNKDKSKEKKSFLSAFLGRPRAFTQTAKKINQPTIQEEPKPEVETTPTSRSRAVTVSSMIKPQNTLNAVRNIFGGGGKKKDKRQKRRRKRRPSLPLPASIPEDSKQKLLPPVLRIEYTA</sequence>
<comment type="similarity">
    <text evidence="1">Belongs to the cytochrome P450 family.</text>
</comment>
<dbReference type="InterPro" id="IPR050182">
    <property type="entry name" value="Cytochrome_P450_fam2"/>
</dbReference>
<dbReference type="AlphaFoldDB" id="A0AA39HL54"/>
<dbReference type="Gene3D" id="1.10.630.10">
    <property type="entry name" value="Cytochrome P450"/>
    <property type="match status" value="1"/>
</dbReference>
<dbReference type="GO" id="GO:0020037">
    <property type="term" value="F:heme binding"/>
    <property type="evidence" value="ECO:0007669"/>
    <property type="project" value="InterPro"/>
</dbReference>
<evidence type="ECO:0000256" key="2">
    <source>
        <dbReference type="ARBA" id="ARBA00022723"/>
    </source>
</evidence>
<feature type="region of interest" description="Disordered" evidence="5">
    <location>
        <begin position="650"/>
        <end position="688"/>
    </location>
</feature>
<keyword evidence="4" id="KW-0503">Monooxygenase</keyword>
<dbReference type="Pfam" id="PF00067">
    <property type="entry name" value="p450"/>
    <property type="match status" value="1"/>
</dbReference>
<keyword evidence="4" id="KW-0560">Oxidoreductase</keyword>
<evidence type="ECO:0000256" key="4">
    <source>
        <dbReference type="ARBA" id="ARBA00023033"/>
    </source>
</evidence>
<dbReference type="GO" id="GO:0016705">
    <property type="term" value="F:oxidoreductase activity, acting on paired donors, with incorporation or reduction of molecular oxygen"/>
    <property type="evidence" value="ECO:0007669"/>
    <property type="project" value="InterPro"/>
</dbReference>
<protein>
    <recommendedName>
        <fullName evidence="9">Cytochrome P450</fullName>
    </recommendedName>
</protein>
<accession>A0AA39HL54</accession>
<feature type="region of interest" description="Disordered" evidence="5">
    <location>
        <begin position="539"/>
        <end position="563"/>
    </location>
</feature>
<dbReference type="InterPro" id="IPR001128">
    <property type="entry name" value="Cyt_P450"/>
</dbReference>
<feature type="transmembrane region" description="Helical" evidence="6">
    <location>
        <begin position="12"/>
        <end position="30"/>
    </location>
</feature>
<keyword evidence="6" id="KW-0812">Transmembrane</keyword>
<reference evidence="7" key="1">
    <citation type="submission" date="2023-06" db="EMBL/GenBank/DDBJ databases">
        <title>Genomic analysis of the entomopathogenic nematode Steinernema hermaphroditum.</title>
        <authorList>
            <person name="Schwarz E.M."/>
            <person name="Heppert J.K."/>
            <person name="Baniya A."/>
            <person name="Schwartz H.T."/>
            <person name="Tan C.-H."/>
            <person name="Antoshechkin I."/>
            <person name="Sternberg P.W."/>
            <person name="Goodrich-Blair H."/>
            <person name="Dillman A.R."/>
        </authorList>
    </citation>
    <scope>NUCLEOTIDE SEQUENCE</scope>
    <source>
        <strain evidence="7">PS9179</strain>
        <tissue evidence="7">Whole animal</tissue>
    </source>
</reference>
<name>A0AA39HL54_9BILA</name>
<evidence type="ECO:0000256" key="5">
    <source>
        <dbReference type="SAM" id="MobiDB-lite"/>
    </source>
</evidence>
<dbReference type="PANTHER" id="PTHR24300:SF417">
    <property type="entry name" value="CYTOCHROME P450 508B1-RELATED"/>
    <property type="match status" value="1"/>
</dbReference>
<gene>
    <name evidence="7" type="ORF">QR680_019062</name>
</gene>
<dbReference type="GO" id="GO:0005506">
    <property type="term" value="F:iron ion binding"/>
    <property type="evidence" value="ECO:0007669"/>
    <property type="project" value="InterPro"/>
</dbReference>
<dbReference type="EMBL" id="JAUCMV010000004">
    <property type="protein sequence ID" value="KAK0407186.1"/>
    <property type="molecule type" value="Genomic_DNA"/>
</dbReference>
<keyword evidence="2" id="KW-0479">Metal-binding</keyword>
<feature type="region of interest" description="Disordered" evidence="5">
    <location>
        <begin position="604"/>
        <end position="634"/>
    </location>
</feature>
<dbReference type="SUPFAM" id="SSF48264">
    <property type="entry name" value="Cytochrome P450"/>
    <property type="match status" value="1"/>
</dbReference>
<evidence type="ECO:0000313" key="7">
    <source>
        <dbReference type="EMBL" id="KAK0407186.1"/>
    </source>
</evidence>
<feature type="compositionally biased region" description="Basic residues" evidence="5">
    <location>
        <begin position="658"/>
        <end position="673"/>
    </location>
</feature>
<dbReference type="GO" id="GO:0004497">
    <property type="term" value="F:monooxygenase activity"/>
    <property type="evidence" value="ECO:0007669"/>
    <property type="project" value="UniProtKB-KW"/>
</dbReference>
<keyword evidence="8" id="KW-1185">Reference proteome</keyword>
<comment type="caution">
    <text evidence="7">The sequence shown here is derived from an EMBL/GenBank/DDBJ whole genome shotgun (WGS) entry which is preliminary data.</text>
</comment>
<keyword evidence="6" id="KW-0472">Membrane</keyword>
<evidence type="ECO:0000256" key="1">
    <source>
        <dbReference type="ARBA" id="ARBA00010617"/>
    </source>
</evidence>
<evidence type="ECO:0000313" key="8">
    <source>
        <dbReference type="Proteomes" id="UP001175271"/>
    </source>
</evidence>
<feature type="compositionally biased region" description="Polar residues" evidence="5">
    <location>
        <begin position="604"/>
        <end position="616"/>
    </location>
</feature>
<dbReference type="PANTHER" id="PTHR24300">
    <property type="entry name" value="CYTOCHROME P450 508A4-RELATED"/>
    <property type="match status" value="1"/>
</dbReference>
<organism evidence="7 8">
    <name type="scientific">Steinernema hermaphroditum</name>
    <dbReference type="NCBI Taxonomy" id="289476"/>
    <lineage>
        <taxon>Eukaryota</taxon>
        <taxon>Metazoa</taxon>
        <taxon>Ecdysozoa</taxon>
        <taxon>Nematoda</taxon>
        <taxon>Chromadorea</taxon>
        <taxon>Rhabditida</taxon>
        <taxon>Tylenchina</taxon>
        <taxon>Panagrolaimomorpha</taxon>
        <taxon>Strongyloidoidea</taxon>
        <taxon>Steinernematidae</taxon>
        <taxon>Steinernema</taxon>
    </lineage>
</organism>
<proteinExistence type="inferred from homology"/>
<feature type="compositionally biased region" description="Low complexity" evidence="5">
    <location>
        <begin position="545"/>
        <end position="557"/>
    </location>
</feature>
<keyword evidence="3" id="KW-0408">Iron</keyword>
<dbReference type="Proteomes" id="UP001175271">
    <property type="component" value="Unassembled WGS sequence"/>
</dbReference>